<feature type="compositionally biased region" description="Gly residues" evidence="1">
    <location>
        <begin position="109"/>
        <end position="130"/>
    </location>
</feature>
<gene>
    <name evidence="3" type="ORF">PPSIR1_00295</name>
</gene>
<feature type="compositionally biased region" description="Low complexity" evidence="1">
    <location>
        <begin position="85"/>
        <end position="98"/>
    </location>
</feature>
<dbReference type="Proteomes" id="UP000005801">
    <property type="component" value="Unassembled WGS sequence"/>
</dbReference>
<keyword evidence="4" id="KW-1185">Reference proteome</keyword>
<feature type="compositionally biased region" description="Gly residues" evidence="1">
    <location>
        <begin position="150"/>
        <end position="164"/>
    </location>
</feature>
<feature type="compositionally biased region" description="Gly residues" evidence="1">
    <location>
        <begin position="222"/>
        <end position="231"/>
    </location>
</feature>
<feature type="signal peptide" evidence="2">
    <location>
        <begin position="1"/>
        <end position="18"/>
    </location>
</feature>
<evidence type="ECO:0000313" key="3">
    <source>
        <dbReference type="EMBL" id="EDM75079.1"/>
    </source>
</evidence>
<feature type="chain" id="PRO_5002695550" evidence="2">
    <location>
        <begin position="19"/>
        <end position="269"/>
    </location>
</feature>
<feature type="compositionally biased region" description="Acidic residues" evidence="1">
    <location>
        <begin position="132"/>
        <end position="142"/>
    </location>
</feature>
<dbReference type="EMBL" id="ABCS01000104">
    <property type="protein sequence ID" value="EDM75079.1"/>
    <property type="molecule type" value="Genomic_DNA"/>
</dbReference>
<feature type="region of interest" description="Disordered" evidence="1">
    <location>
        <begin position="80"/>
        <end position="244"/>
    </location>
</feature>
<feature type="compositionally biased region" description="Gly residues" evidence="1">
    <location>
        <begin position="179"/>
        <end position="199"/>
    </location>
</feature>
<organism evidence="3 4">
    <name type="scientific">Plesiocystis pacifica SIR-1</name>
    <dbReference type="NCBI Taxonomy" id="391625"/>
    <lineage>
        <taxon>Bacteria</taxon>
        <taxon>Pseudomonadati</taxon>
        <taxon>Myxococcota</taxon>
        <taxon>Polyangia</taxon>
        <taxon>Nannocystales</taxon>
        <taxon>Nannocystaceae</taxon>
        <taxon>Plesiocystis</taxon>
    </lineage>
</organism>
<feature type="compositionally biased region" description="Acidic residues" evidence="1">
    <location>
        <begin position="167"/>
        <end position="177"/>
    </location>
</feature>
<protein>
    <submittedName>
        <fullName evidence="3">Uncharacterized protein</fullName>
    </submittedName>
</protein>
<evidence type="ECO:0000256" key="1">
    <source>
        <dbReference type="SAM" id="MobiDB-lite"/>
    </source>
</evidence>
<dbReference type="AlphaFoldDB" id="A6GGA5"/>
<sequence length="269" mass="25860">MGVAFAATLSLAPATATAAEVMCSNDFGSCTVSNEGFGSIFCLCEGGGDGGTTGGGLLDGLSEAELMEICESWLEGCVESESESESWGGESTTGGFETFGEEGFETTFGGEGETTFGGEGETTAGGGTFGEEGFETFGEEDSGGPLDTDTGGGEGTTGTGGGTADSGEGDDAADEDGSTGAGSTSGSGESGTDGGGSEGRGSTDDGAGTDEAADEAADVGETVGGGTGGGQELDETGCSCSAEDAGSLRNMGLAIVLLVGAFGLRRRNG</sequence>
<dbReference type="InterPro" id="IPR024038">
    <property type="entry name" value="MYXO-CTERM"/>
</dbReference>
<reference evidence="3 4" key="1">
    <citation type="submission" date="2007-06" db="EMBL/GenBank/DDBJ databases">
        <authorList>
            <person name="Shimkets L."/>
            <person name="Ferriera S."/>
            <person name="Johnson J."/>
            <person name="Kravitz S."/>
            <person name="Beeson K."/>
            <person name="Sutton G."/>
            <person name="Rogers Y.-H."/>
            <person name="Friedman R."/>
            <person name="Frazier M."/>
            <person name="Venter J.C."/>
        </authorList>
    </citation>
    <scope>NUCLEOTIDE SEQUENCE [LARGE SCALE GENOMIC DNA]</scope>
    <source>
        <strain evidence="3 4">SIR-1</strain>
    </source>
</reference>
<name>A6GGA5_9BACT</name>
<keyword evidence="2" id="KW-0732">Signal</keyword>
<proteinExistence type="predicted"/>
<dbReference type="NCBIfam" id="TIGR03901">
    <property type="entry name" value="MYXO-CTERM"/>
    <property type="match status" value="1"/>
</dbReference>
<evidence type="ECO:0000256" key="2">
    <source>
        <dbReference type="SAM" id="SignalP"/>
    </source>
</evidence>
<accession>A6GGA5</accession>
<evidence type="ECO:0000313" key="4">
    <source>
        <dbReference type="Proteomes" id="UP000005801"/>
    </source>
</evidence>
<feature type="compositionally biased region" description="Acidic residues" evidence="1">
    <location>
        <begin position="207"/>
        <end position="218"/>
    </location>
</feature>
<dbReference type="RefSeq" id="WP_006975745.1">
    <property type="nucleotide sequence ID" value="NZ_ABCS01000104.1"/>
</dbReference>
<comment type="caution">
    <text evidence="3">The sequence shown here is derived from an EMBL/GenBank/DDBJ whole genome shotgun (WGS) entry which is preliminary data.</text>
</comment>